<dbReference type="eggNOG" id="ENOG502ZJ1H">
    <property type="taxonomic scope" value="Bacteria"/>
</dbReference>
<accession>A0A0A0HPD6</accession>
<dbReference type="AlphaFoldDB" id="A0A0A0HPD6"/>
<sequence>MIAVLAAMVLTTIWSDRAMAQAFCGPSITACDLQQDQLCLERVLACGEYDTIIATLFAEDVAPSLDQKFALGAAYFGNHVRARATGVQCRAVVKGREWLRDYLGTVDTEFRQSASFGTLAQMRQIYHATQMLGELDQVGGCPESALTRARVQAIAAAEATQFARAIFLTPPDAVADVMGTLNIALRTFVSQASDLETGIALRRIEIEAAGRVLGNVRGLFDEVFGGVSGEGAALRVDSAVLDQLMADGRARLRRVENREDAFRVALGGFGPADYAEVRTETVRTAQGFLKESAFHINMIGVLMPTDPARPFPQLEGILGADSPANAARDALSLIRADWRALGDANGNCMLPNATERVWYCR</sequence>
<name>A0A0A0HPD6_9RHOB</name>
<proteinExistence type="predicted"/>
<protein>
    <submittedName>
        <fullName evidence="2">Uncharacterized protein</fullName>
    </submittedName>
</protein>
<dbReference type="EMBL" id="AONH01000006">
    <property type="protein sequence ID" value="KGM88821.1"/>
    <property type="molecule type" value="Genomic_DNA"/>
</dbReference>
<feature type="signal peptide" evidence="1">
    <location>
        <begin position="1"/>
        <end position="20"/>
    </location>
</feature>
<dbReference type="PATRIC" id="fig|1288298.3.peg.1243"/>
<evidence type="ECO:0000313" key="2">
    <source>
        <dbReference type="EMBL" id="KGM88821.1"/>
    </source>
</evidence>
<organism evidence="2 3">
    <name type="scientific">Roseovarius mucosus DSM 17069</name>
    <dbReference type="NCBI Taxonomy" id="1288298"/>
    <lineage>
        <taxon>Bacteria</taxon>
        <taxon>Pseudomonadati</taxon>
        <taxon>Pseudomonadota</taxon>
        <taxon>Alphaproteobacteria</taxon>
        <taxon>Rhodobacterales</taxon>
        <taxon>Roseobacteraceae</taxon>
        <taxon>Roseovarius</taxon>
    </lineage>
</organism>
<gene>
    <name evidence="2" type="ORF">rosmuc_01231</name>
</gene>
<dbReference type="HOGENOM" id="CLU_767001_0_0_5"/>
<dbReference type="STRING" id="215743.ROSMUCSMR3_01575"/>
<dbReference type="RefSeq" id="WP_245875135.1">
    <property type="nucleotide sequence ID" value="NZ_KN293977.1"/>
</dbReference>
<reference evidence="2 3" key="1">
    <citation type="submission" date="2013-01" db="EMBL/GenBank/DDBJ databases">
        <authorList>
            <person name="Fiebig A."/>
            <person name="Goeker M."/>
            <person name="Klenk H.-P.P."/>
        </authorList>
    </citation>
    <scope>NUCLEOTIDE SEQUENCE [LARGE SCALE GENOMIC DNA]</scope>
    <source>
        <strain evidence="2 3">DSM 17069</strain>
    </source>
</reference>
<evidence type="ECO:0000256" key="1">
    <source>
        <dbReference type="SAM" id="SignalP"/>
    </source>
</evidence>
<evidence type="ECO:0000313" key="3">
    <source>
        <dbReference type="Proteomes" id="UP000030021"/>
    </source>
</evidence>
<dbReference type="Proteomes" id="UP000030021">
    <property type="component" value="Unassembled WGS sequence"/>
</dbReference>
<feature type="chain" id="PRO_5001963378" evidence="1">
    <location>
        <begin position="21"/>
        <end position="361"/>
    </location>
</feature>
<keyword evidence="1" id="KW-0732">Signal</keyword>
<comment type="caution">
    <text evidence="2">The sequence shown here is derived from an EMBL/GenBank/DDBJ whole genome shotgun (WGS) entry which is preliminary data.</text>
</comment>